<dbReference type="InterPro" id="IPR029068">
    <property type="entry name" value="Glyas_Bleomycin-R_OHBP_Dase"/>
</dbReference>
<dbReference type="GO" id="GO:0051213">
    <property type="term" value="F:dioxygenase activity"/>
    <property type="evidence" value="ECO:0007669"/>
    <property type="project" value="UniProtKB-KW"/>
</dbReference>
<dbReference type="PROSITE" id="PS51819">
    <property type="entry name" value="VOC"/>
    <property type="match status" value="1"/>
</dbReference>
<dbReference type="InterPro" id="IPR004360">
    <property type="entry name" value="Glyas_Fos-R_dOase_dom"/>
</dbReference>
<dbReference type="OrthoDB" id="192739at2"/>
<dbReference type="HOGENOM" id="CLU_046006_14_2_14"/>
<keyword evidence="2" id="KW-0560">Oxidoreductase</keyword>
<dbReference type="AlphaFoldDB" id="U4KR37"/>
<dbReference type="Proteomes" id="UP000032740">
    <property type="component" value="Chromosome"/>
</dbReference>
<gene>
    <name evidence="2" type="ORF">BN85402590</name>
</gene>
<proteinExistence type="predicted"/>
<dbReference type="Pfam" id="PF00903">
    <property type="entry name" value="Glyoxalase"/>
    <property type="match status" value="1"/>
</dbReference>
<dbReference type="EMBL" id="FO681347">
    <property type="protein sequence ID" value="CCV63836.1"/>
    <property type="molecule type" value="Genomic_DNA"/>
</dbReference>
<dbReference type="STRING" id="1318466.BN85402590"/>
<dbReference type="Gene3D" id="3.10.180.10">
    <property type="entry name" value="2,3-Dihydroxybiphenyl 1,2-Dioxygenase, domain 1"/>
    <property type="match status" value="1"/>
</dbReference>
<reference evidence="2 3" key="1">
    <citation type="journal article" date="2013" name="J. Mol. Microbiol. Biotechnol.">
        <title>Analysis of the Complete Genomes of Acholeplasma brassicae , A. palmae and A. laidlawii and Their Comparison to the Obligate Parasites from ' Candidatus Phytoplasma'.</title>
        <authorList>
            <person name="Kube M."/>
            <person name="Siewert C."/>
            <person name="Migdoll A.M."/>
            <person name="Duduk B."/>
            <person name="Holz S."/>
            <person name="Rabus R."/>
            <person name="Seemuller E."/>
            <person name="Mitrovic J."/>
            <person name="Muller I."/>
            <person name="Buttner C."/>
            <person name="Reinhardt R."/>
        </authorList>
    </citation>
    <scope>NUCLEOTIDE SEQUENCE [LARGE SCALE GENOMIC DNA]</scope>
    <source>
        <strain evidence="2 3">J233</strain>
    </source>
</reference>
<accession>U4KR37</accession>
<feature type="domain" description="VOC" evidence="1">
    <location>
        <begin position="4"/>
        <end position="110"/>
    </location>
</feature>
<dbReference type="SUPFAM" id="SSF54593">
    <property type="entry name" value="Glyoxalase/Bleomycin resistance protein/Dihydroxybiphenyl dioxygenase"/>
    <property type="match status" value="1"/>
</dbReference>
<evidence type="ECO:0000313" key="3">
    <source>
        <dbReference type="Proteomes" id="UP000032740"/>
    </source>
</evidence>
<dbReference type="InterPro" id="IPR037523">
    <property type="entry name" value="VOC_core"/>
</dbReference>
<protein>
    <submittedName>
        <fullName evidence="2">Predicted glyoxalase/bleomycin resistance protein/dioxygenase</fullName>
    </submittedName>
</protein>
<organism evidence="2 3">
    <name type="scientific">Alteracholeplasma palmae (strain ATCC 49389 / J233)</name>
    <name type="common">Acholeplasma palmae</name>
    <dbReference type="NCBI Taxonomy" id="1318466"/>
    <lineage>
        <taxon>Bacteria</taxon>
        <taxon>Bacillati</taxon>
        <taxon>Mycoplasmatota</taxon>
        <taxon>Mollicutes</taxon>
        <taxon>Acholeplasmatales</taxon>
        <taxon>Acholeplasmataceae</taxon>
        <taxon>Acholeplasma</taxon>
    </lineage>
</organism>
<keyword evidence="2" id="KW-0223">Dioxygenase</keyword>
<evidence type="ECO:0000313" key="2">
    <source>
        <dbReference type="EMBL" id="CCV63836.1"/>
    </source>
</evidence>
<keyword evidence="3" id="KW-1185">Reference proteome</keyword>
<evidence type="ECO:0000259" key="1">
    <source>
        <dbReference type="PROSITE" id="PS51819"/>
    </source>
</evidence>
<name>U4KR37_ALTPJ</name>
<dbReference type="KEGG" id="apal:BN85402590"/>
<dbReference type="CDD" id="cd06587">
    <property type="entry name" value="VOC"/>
    <property type="match status" value="1"/>
</dbReference>
<sequence length="111" mass="12968">MFKRIDTAFVYVSNMEASVNWYKEILGLKVALDYPGYVSFKLGETYLTLIQNKDQINQKFSTFNFFVDDAFATHQYLTEKFVEVTEIKSDGVDHFAFFDLDGNRLEICSFK</sequence>
<dbReference type="RefSeq" id="WP_026655567.1">
    <property type="nucleotide sequence ID" value="NC_022538.1"/>
</dbReference>